<dbReference type="Pfam" id="PF21307">
    <property type="entry name" value="Glyco_hydro_95_C"/>
    <property type="match status" value="1"/>
</dbReference>
<evidence type="ECO:0000259" key="2">
    <source>
        <dbReference type="Pfam" id="PF21307"/>
    </source>
</evidence>
<evidence type="ECO:0000313" key="4">
    <source>
        <dbReference type="EMBL" id="TWD80908.1"/>
    </source>
</evidence>
<organism evidence="4 5">
    <name type="scientific">Kribbella amoyensis</name>
    <dbReference type="NCBI Taxonomy" id="996641"/>
    <lineage>
        <taxon>Bacteria</taxon>
        <taxon>Bacillati</taxon>
        <taxon>Actinomycetota</taxon>
        <taxon>Actinomycetes</taxon>
        <taxon>Propionibacteriales</taxon>
        <taxon>Kribbellaceae</taxon>
        <taxon>Kribbella</taxon>
    </lineage>
</organism>
<dbReference type="Pfam" id="PF14498">
    <property type="entry name" value="Glyco_hyd_65N_2"/>
    <property type="match status" value="1"/>
</dbReference>
<protein>
    <submittedName>
        <fullName evidence="4">Alpha-L-fucosidase 2</fullName>
    </submittedName>
</protein>
<dbReference type="PANTHER" id="PTHR31084">
    <property type="entry name" value="ALPHA-L-FUCOSIDASE 2"/>
    <property type="match status" value="1"/>
</dbReference>
<feature type="domain" description="Alpha fucosidase A-like C-terminal" evidence="2">
    <location>
        <begin position="693"/>
        <end position="755"/>
    </location>
</feature>
<evidence type="ECO:0000313" key="5">
    <source>
        <dbReference type="Proteomes" id="UP000318380"/>
    </source>
</evidence>
<dbReference type="Gene3D" id="2.60.40.1180">
    <property type="entry name" value="Golgi alpha-mannosidase II"/>
    <property type="match status" value="1"/>
</dbReference>
<proteinExistence type="predicted"/>
<dbReference type="GO" id="GO:0004560">
    <property type="term" value="F:alpha-L-fucosidase activity"/>
    <property type="evidence" value="ECO:0007669"/>
    <property type="project" value="InterPro"/>
</dbReference>
<keyword evidence="5" id="KW-1185">Reference proteome</keyword>
<accession>A0A561BPV5</accession>
<evidence type="ECO:0000259" key="3">
    <source>
        <dbReference type="Pfam" id="PF22124"/>
    </source>
</evidence>
<dbReference type="GO" id="GO:0005975">
    <property type="term" value="P:carbohydrate metabolic process"/>
    <property type="evidence" value="ECO:0007669"/>
    <property type="project" value="InterPro"/>
</dbReference>
<dbReference type="SUPFAM" id="SSF48208">
    <property type="entry name" value="Six-hairpin glycosidases"/>
    <property type="match status" value="1"/>
</dbReference>
<dbReference type="InterPro" id="IPR012341">
    <property type="entry name" value="6hp_glycosidase-like_sf"/>
</dbReference>
<dbReference type="Gene3D" id="2.70.98.50">
    <property type="entry name" value="putative glycoside hydrolase family protein from bacillus halodurans"/>
    <property type="match status" value="1"/>
</dbReference>
<dbReference type="Pfam" id="PF22124">
    <property type="entry name" value="Glyco_hydro_95_cat"/>
    <property type="match status" value="1"/>
</dbReference>
<dbReference type="AlphaFoldDB" id="A0A561BPV5"/>
<dbReference type="PANTHER" id="PTHR31084:SF0">
    <property type="entry name" value="ALPHA-L-FUCOSIDASE 2"/>
    <property type="match status" value="1"/>
</dbReference>
<sequence>MLTHEVLPPTVVPTAAPGRLTYSAPATRWFEALPVGNGRLGGMVYSGDRVERIDLSESTAWSGAPGSSDVSPTALTKLPQIRRLLLTGKYAEAQALAGDHLLGRPGNFGTNVPLPPLLVEYAGSGTASAYERSLDLADAIVRTSFELDGITHRREVFATHAHGVLVARLTTSAPTTCTISLGEGAIPVEVSADEDTLIGSGQAYETLHSDGRTGATVEIRARVATDGVLSTGTDEVQVTDATTVTILVAVGTDWQGEDPIARTMELLADVPGYEVLKEAHLADYVPLIGRAGLDLGRTDDAVRGLPTDERRALFAKGGEDPELLALYFQYGRYLTIAGSRPDSPLPLALQGVWNDGRASGGPWTNDFHLDINTQQNYWAAEITGLGECQLPLFGLIDRLRASGRVTAAEMYGAPGWVSHTVTNAWSYSAPGWGLGWGLHVTSGIWISLQLWEHFEYHRDLTFLADRAYPVLRDAAQFFLAYLTEDPETGQLLSGPSDSPENWYLTPDGEQCSISLGATCDTVLIEALFRICTEAAGLLDVDAELRTELTAARAKLPPFQVGKHGQLQEWLHDFDEAVPSHRHTSHLIALYPERQITPRATPDLARAAEVTIERRQAADGWEQTEWVEANLLTYYARLLNGDQALHHLRGLVADASEHNLLSYSAGGIAGVVQNVYSFDGNAGGTAGIAELLVQSTPDEIELLPALPTSWPAGSVQGLRARGGLAVDLTWSDNALTEARIIAALPSSVRVRLGEDVAELDLAAGQSVRITRT</sequence>
<dbReference type="EMBL" id="VIVK01000001">
    <property type="protein sequence ID" value="TWD80908.1"/>
    <property type="molecule type" value="Genomic_DNA"/>
</dbReference>
<gene>
    <name evidence="4" type="ORF">FB561_2005</name>
</gene>
<dbReference type="Gene3D" id="1.50.10.10">
    <property type="match status" value="1"/>
</dbReference>
<dbReference type="PIRSF" id="PIRSF007663">
    <property type="entry name" value="UCP007663"/>
    <property type="match status" value="1"/>
</dbReference>
<evidence type="ECO:0000259" key="1">
    <source>
        <dbReference type="Pfam" id="PF14498"/>
    </source>
</evidence>
<dbReference type="InterPro" id="IPR016518">
    <property type="entry name" value="Alpha-L-fucosidase"/>
</dbReference>
<comment type="caution">
    <text evidence="4">The sequence shown here is derived from an EMBL/GenBank/DDBJ whole genome shotgun (WGS) entry which is preliminary data.</text>
</comment>
<dbReference type="InterPro" id="IPR008928">
    <property type="entry name" value="6-hairpin_glycosidase_sf"/>
</dbReference>
<dbReference type="InterPro" id="IPR013780">
    <property type="entry name" value="Glyco_hydro_b"/>
</dbReference>
<dbReference type="InterPro" id="IPR027414">
    <property type="entry name" value="GH95_N_dom"/>
</dbReference>
<dbReference type="Proteomes" id="UP000318380">
    <property type="component" value="Unassembled WGS sequence"/>
</dbReference>
<feature type="domain" description="Glycosyl hydrolase family 95 catalytic" evidence="3">
    <location>
        <begin position="273"/>
        <end position="691"/>
    </location>
</feature>
<name>A0A561BPV5_9ACTN</name>
<reference evidence="4 5" key="1">
    <citation type="submission" date="2019-06" db="EMBL/GenBank/DDBJ databases">
        <title>Sequencing the genomes of 1000 actinobacteria strains.</title>
        <authorList>
            <person name="Klenk H.-P."/>
        </authorList>
    </citation>
    <scope>NUCLEOTIDE SEQUENCE [LARGE SCALE GENOMIC DNA]</scope>
    <source>
        <strain evidence="4 5">DSM 24683</strain>
    </source>
</reference>
<feature type="domain" description="Glycosyl hydrolase family 95 N-terminal" evidence="1">
    <location>
        <begin position="20"/>
        <end position="255"/>
    </location>
</feature>
<dbReference type="RefSeq" id="WP_202880581.1">
    <property type="nucleotide sequence ID" value="NZ_VIVK01000001.1"/>
</dbReference>
<dbReference type="InterPro" id="IPR049053">
    <property type="entry name" value="AFCA-like_C"/>
</dbReference>
<dbReference type="InterPro" id="IPR054363">
    <property type="entry name" value="GH95_cat"/>
</dbReference>